<protein>
    <submittedName>
        <fullName evidence="2">Uncharacterized protein</fullName>
    </submittedName>
</protein>
<evidence type="ECO:0000313" key="2">
    <source>
        <dbReference type="EMBL" id="PNP40005.1"/>
    </source>
</evidence>
<gene>
    <name evidence="2" type="ORF">TGAMA5MH_07927</name>
</gene>
<feature type="region of interest" description="Disordered" evidence="1">
    <location>
        <begin position="48"/>
        <end position="69"/>
    </location>
</feature>
<dbReference type="Proteomes" id="UP000236546">
    <property type="component" value="Unassembled WGS sequence"/>
</dbReference>
<evidence type="ECO:0000256" key="1">
    <source>
        <dbReference type="SAM" id="MobiDB-lite"/>
    </source>
</evidence>
<reference evidence="2 3" key="1">
    <citation type="submission" date="2017-02" db="EMBL/GenBank/DDBJ databases">
        <title>Genomes of Trichoderma spp. with biocontrol activity.</title>
        <authorList>
            <person name="Gardiner D."/>
            <person name="Kazan K."/>
            <person name="Vos C."/>
            <person name="Harvey P."/>
        </authorList>
    </citation>
    <scope>NUCLEOTIDE SEQUENCE [LARGE SCALE GENOMIC DNA]</scope>
    <source>
        <strain evidence="2 3">A5MH</strain>
    </source>
</reference>
<proteinExistence type="predicted"/>
<dbReference type="OrthoDB" id="10534905at2759"/>
<feature type="compositionally biased region" description="Polar residues" evidence="1">
    <location>
        <begin position="129"/>
        <end position="153"/>
    </location>
</feature>
<comment type="caution">
    <text evidence="2">The sequence shown here is derived from an EMBL/GenBank/DDBJ whole genome shotgun (WGS) entry which is preliminary data.</text>
</comment>
<organism evidence="2 3">
    <name type="scientific">Trichoderma gamsii</name>
    <dbReference type="NCBI Taxonomy" id="398673"/>
    <lineage>
        <taxon>Eukaryota</taxon>
        <taxon>Fungi</taxon>
        <taxon>Dikarya</taxon>
        <taxon>Ascomycota</taxon>
        <taxon>Pezizomycotina</taxon>
        <taxon>Sordariomycetes</taxon>
        <taxon>Hypocreomycetidae</taxon>
        <taxon>Hypocreales</taxon>
        <taxon>Hypocreaceae</taxon>
        <taxon>Trichoderma</taxon>
    </lineage>
</organism>
<feature type="compositionally biased region" description="Basic and acidic residues" evidence="1">
    <location>
        <begin position="114"/>
        <end position="124"/>
    </location>
</feature>
<accession>A0A2K0T3D0</accession>
<sequence>MESEQREDEQPPDVEFAAELYKFELQSLHTFYSDRALCRRLSGLGLEDGDPLRGRAYEAQPAPSKPKITANQGFVSARSSESFTPATGASVSVVAKETTNETAREAIEKALKEAIKETTKETTKKTTKRSNGNNGKAASPPSSKNLTLGTSISVKIVEETTKSPAKP</sequence>
<feature type="region of interest" description="Disordered" evidence="1">
    <location>
        <begin position="114"/>
        <end position="167"/>
    </location>
</feature>
<dbReference type="EMBL" id="MTYH01000073">
    <property type="protein sequence ID" value="PNP40005.1"/>
    <property type="molecule type" value="Genomic_DNA"/>
</dbReference>
<name>A0A2K0T3D0_9HYPO</name>
<evidence type="ECO:0000313" key="3">
    <source>
        <dbReference type="Proteomes" id="UP000236546"/>
    </source>
</evidence>
<dbReference type="AlphaFoldDB" id="A0A2K0T3D0"/>